<dbReference type="InterPro" id="IPR036457">
    <property type="entry name" value="PPM-type-like_dom_sf"/>
</dbReference>
<dbReference type="FunFam" id="3.80.10.10:FF:001164">
    <property type="entry name" value="GH01279p"/>
    <property type="match status" value="1"/>
</dbReference>
<dbReference type="InterPro" id="IPR003591">
    <property type="entry name" value="Leu-rich_rpt_typical-subtyp"/>
</dbReference>
<sequence>MSFLRRDRSRSQLFGSDAAAAGSAGQGSEPKASADAGLRRTPISPLTNHHPQTNPSAQSHLGGNKPRSGLSAVTSAPSSSSTSTSGPLNQQEDLLYVSLNRQPIFRRNTGTQAGAGLETIPDAAVLPHTREFPPSSTLENPEYQSAGAPAPAGPGRLVHRASESYSPRLSYSNLQEAAKVGRGDSRETILKDDYQGFHRNPAHAGTGNVPPLAHPIKPRFRKKGSLLGKLIHSNRKDLEGLIDASDASDYASGSTSGGGMSHGGHGLSSISRKLHAGLSNSSHSLAAAVAPAPLSATKHKFRIPLISLHHHAALTDASRAASLSEDLSDKYSEKLSGPPSKNSSVSGPAGSPSKLFDLNLSIEELLTILKQPEATIVARMGSTSEQNAHLHTPVEEVLLNPMQPSHSVGSELIGDGTHTHTSPQHQDGSDVASTGGTASRPTYLTRLSLEHVAPDHTDDAPRHSAWKAPDSWDVTEAGLQETWDSESSDLSPSDEDILQGDPINLLYDLRNSASAAGSKPALTVSLNRLLSGSSLAGPEKSQRRAKRIDANPQVPEKKIATVFGIEKNPAQNMPITRGPNHIIRIFKEDNTFTTILCPVETTTSELLIIIQKKLFLESINNFQLTLYYGLHTKVLDLQEKPLKIQLGLLTLQGYGNKDNLPALGRGDMLSIYRFVIENISLRSLGHEEQTTNAKNYVDVHISGLGLKTIPIVFHQHTFEIEKLDVSHNPAIYIPLDFIQSCSNLSSINFLYNGCLRFPHNLLEASASLLNLEMSNNFLADIPARFAHLRNLRTLKLNSNQLHSLHSNFGKLENLTTLNLSLNYFEHYPECINDITALQDLDLSYNDLVSIPSSIGKLTRLTKLNLCSNKLRGALPLSVRRLAALKRLDIRYNLITNIDVLGLLPNLEVLYASKNDISQFSDKMESLRLLKFDRNPVTTLEFEILLPMLTVLDLSKAKIAAIPAEFVLKIPNIENLVLDKNHIVTLPDEIGKLKKLSHLSVYNNNIQNLPALIGQLSALQYLDLHLNNIEKLPAEVWNLGRLAFLNVSSNILEEFPLATKTHKLSGAGLNLVSQESERGLAEALTTLYVADNRLKEEAFEAISRLTNLKYLNVSYNDFLELPEGALLPLVNLTDLHLLGNNLTKLPADDFEHLTELRCLFVNNNKLLTIPPEISNCKQLTHFDAGLNQLRYNISNWPYDWNWCHNKNLKYLNFSGNKRFEIKQSFTLNSEKPANDGYDSLLVLKHLRVLGLMDVTLTTPNVPDQSVNVRVRTTSSELKNVGYGVSDCMGAAEVVLFRDSFLQKFRGNEDEVLICSFNGYDTSLATKRSNSGHIILFICKQLFPGLFKIELERDEKDVPDALRRAFLALNREVNLVFAAKRAGTYALNGQKEGDLPELLQIDLATDLYKGCCMAVVYIRKLVVYTANLGDIEIILLRSNSDYTVLSTKHDPTLRAEFERIRLCGGYVTGNGALDLTLPILRGIGFFGYVPHTNGCPSTAEYDLASTEGVIIVALPKLWDYVLHDLAVDIVRQEKDDPIIAAEKLRDHALCYGANDRISVTVVSLGMSGANAPAKKIRRDRPLPSGDTALRRLNDEIEPPVGNIALVFTDIKNSTLLWDTYPVAMRSAIKLHNTIMRRQLRIVGGYEVKTEGDSFMVSFPSAALALLWCFNIQSQLLTEDWPTEILTTNEGCEVTDNSGNIIFRGLSVRMGIHWGSPVCELDMVTRRMDYFGPMVNRASRIESSADGGQIAVSSDFLREMERLESVHAQIRAEELQPEAAYESKEVYNIAENELTALNAVPYLYVVLGERKLKGLEAPETITLVFPDSLKIRYDIFKKRALEPEAVNPIYGALPVECVYTLRSLLLRLENVCLVLNTGYNGDDLFLRLAGDIFVKSLLNNFREKDIVGLFNHLVTRLENSIANLELRMTHNKMMGGDGRIDFTGALPIWDLLKELKMSFTDQLALELKIEPEA</sequence>
<dbReference type="GO" id="GO:0004016">
    <property type="term" value="F:adenylate cyclase activity"/>
    <property type="evidence" value="ECO:0007669"/>
    <property type="project" value="UniProtKB-EC"/>
</dbReference>
<dbReference type="Proteomes" id="UP001338582">
    <property type="component" value="Chromosome 2"/>
</dbReference>
<dbReference type="InterPro" id="IPR032675">
    <property type="entry name" value="LRR_dom_sf"/>
</dbReference>
<gene>
    <name evidence="17" type="ORF">PUMCH_001450</name>
</gene>
<dbReference type="PROSITE" id="PS51746">
    <property type="entry name" value="PPM_2"/>
    <property type="match status" value="1"/>
</dbReference>
<dbReference type="FunFam" id="3.80.10.10:FF:000220">
    <property type="entry name" value="Adenylate cyclase AcyA"/>
    <property type="match status" value="1"/>
</dbReference>
<feature type="region of interest" description="Disordered" evidence="13">
    <location>
        <begin position="108"/>
        <end position="155"/>
    </location>
</feature>
<dbReference type="KEGG" id="asau:88172515"/>
<dbReference type="EMBL" id="CP138895">
    <property type="protein sequence ID" value="WPK24186.1"/>
    <property type="molecule type" value="Genomic_DNA"/>
</dbReference>
<dbReference type="SUPFAM" id="SSF81606">
    <property type="entry name" value="PP2C-like"/>
    <property type="match status" value="1"/>
</dbReference>
<dbReference type="InterPro" id="IPR029787">
    <property type="entry name" value="Nucleotide_cyclase"/>
</dbReference>
<keyword evidence="18" id="KW-1185">Reference proteome</keyword>
<dbReference type="CDD" id="cd00143">
    <property type="entry name" value="PP2Cc"/>
    <property type="match status" value="1"/>
</dbReference>
<dbReference type="GO" id="GO:0035556">
    <property type="term" value="P:intracellular signal transduction"/>
    <property type="evidence" value="ECO:0007669"/>
    <property type="project" value="InterPro"/>
</dbReference>
<dbReference type="SMART" id="SM00332">
    <property type="entry name" value="PP2Cc"/>
    <property type="match status" value="1"/>
</dbReference>
<comment type="similarity">
    <text evidence="2">Belongs to the adenylyl cyclase class-3 family.</text>
</comment>
<dbReference type="SMART" id="SM00369">
    <property type="entry name" value="LRR_TYP"/>
    <property type="match status" value="12"/>
</dbReference>
<evidence type="ECO:0000313" key="18">
    <source>
        <dbReference type="Proteomes" id="UP001338582"/>
    </source>
</evidence>
<feature type="region of interest" description="Disordered" evidence="13">
    <location>
        <begin position="409"/>
        <end position="439"/>
    </location>
</feature>
<dbReference type="EC" id="4.6.1.1" evidence="3"/>
<evidence type="ECO:0000259" key="16">
    <source>
        <dbReference type="PROSITE" id="PS51746"/>
    </source>
</evidence>
<feature type="region of interest" description="Disordered" evidence="13">
    <location>
        <begin position="248"/>
        <end position="268"/>
    </location>
</feature>
<keyword evidence="9" id="KW-0115">cAMP biosynthesis</keyword>
<keyword evidence="5" id="KW-0433">Leucine-rich repeat</keyword>
<dbReference type="SMART" id="SM00365">
    <property type="entry name" value="LRR_SD22"/>
    <property type="match status" value="6"/>
</dbReference>
<dbReference type="Pfam" id="PF00211">
    <property type="entry name" value="Guanylate_cyc"/>
    <property type="match status" value="1"/>
</dbReference>
<dbReference type="InterPro" id="IPR000159">
    <property type="entry name" value="RA_dom"/>
</dbReference>
<dbReference type="InterPro" id="IPR048580">
    <property type="entry name" value="CYAA_C"/>
</dbReference>
<dbReference type="PROSITE" id="PS51450">
    <property type="entry name" value="LRR"/>
    <property type="match status" value="5"/>
</dbReference>
<keyword evidence="8" id="KW-0460">Magnesium</keyword>
<dbReference type="GO" id="GO:0006171">
    <property type="term" value="P:cAMP biosynthetic process"/>
    <property type="evidence" value="ECO:0007669"/>
    <property type="project" value="UniProtKB-KW"/>
</dbReference>
<feature type="compositionally biased region" description="Basic and acidic residues" evidence="13">
    <location>
        <begin position="1"/>
        <end position="10"/>
    </location>
</feature>
<evidence type="ECO:0000256" key="7">
    <source>
        <dbReference type="ARBA" id="ARBA00022737"/>
    </source>
</evidence>
<evidence type="ECO:0000259" key="15">
    <source>
        <dbReference type="PROSITE" id="PS50200"/>
    </source>
</evidence>
<dbReference type="PROSITE" id="PS50125">
    <property type="entry name" value="GUANYLATE_CYCLASE_2"/>
    <property type="match status" value="1"/>
</dbReference>
<keyword evidence="7" id="KW-0677">Repeat</keyword>
<feature type="compositionally biased region" description="Polar residues" evidence="13">
    <location>
        <begin position="419"/>
        <end position="439"/>
    </location>
</feature>
<dbReference type="CDD" id="cd07302">
    <property type="entry name" value="CHD"/>
    <property type="match status" value="1"/>
</dbReference>
<dbReference type="Gene3D" id="3.30.70.1230">
    <property type="entry name" value="Nucleotide cyclase"/>
    <property type="match status" value="1"/>
</dbReference>
<feature type="compositionally biased region" description="Low complexity" evidence="13">
    <location>
        <begin position="15"/>
        <end position="28"/>
    </location>
</feature>
<feature type="compositionally biased region" description="Polar residues" evidence="13">
    <location>
        <begin position="134"/>
        <end position="143"/>
    </location>
</feature>
<dbReference type="Gene3D" id="3.60.40.10">
    <property type="entry name" value="PPM-type phosphatase domain"/>
    <property type="match status" value="1"/>
</dbReference>
<feature type="domain" description="PPM-type phosphatase" evidence="16">
    <location>
        <begin position="1266"/>
        <end position="1562"/>
    </location>
</feature>
<dbReference type="GeneID" id="88172515"/>
<dbReference type="Gene3D" id="3.80.10.10">
    <property type="entry name" value="Ribonuclease Inhibitor"/>
    <property type="match status" value="4"/>
</dbReference>
<dbReference type="InterPro" id="IPR055071">
    <property type="entry name" value="RA_PHLPP-like"/>
</dbReference>
<dbReference type="Pfam" id="PF13855">
    <property type="entry name" value="LRR_8"/>
    <property type="match status" value="3"/>
</dbReference>
<feature type="region of interest" description="Disordered" evidence="13">
    <location>
        <begin position="1"/>
        <end position="89"/>
    </location>
</feature>
<feature type="domain" description="Guanylate cyclase" evidence="14">
    <location>
        <begin position="1602"/>
        <end position="1739"/>
    </location>
</feature>
<evidence type="ECO:0000313" key="17">
    <source>
        <dbReference type="EMBL" id="WPK24186.1"/>
    </source>
</evidence>
<dbReference type="SUPFAM" id="SSF52058">
    <property type="entry name" value="L domain-like"/>
    <property type="match status" value="2"/>
</dbReference>
<reference evidence="17 18" key="1">
    <citation type="submission" date="2023-10" db="EMBL/GenBank/DDBJ databases">
        <title>Draft Genome Sequence of Candida saopaulonensis from a very Premature Infant with Sepsis.</title>
        <authorList>
            <person name="Ning Y."/>
            <person name="Dai R."/>
            <person name="Xiao M."/>
            <person name="Xu Y."/>
            <person name="Yan Q."/>
            <person name="Zhang L."/>
        </authorList>
    </citation>
    <scope>NUCLEOTIDE SEQUENCE [LARGE SCALE GENOMIC DNA]</scope>
    <source>
        <strain evidence="17 18">19XY460</strain>
    </source>
</reference>
<evidence type="ECO:0000256" key="5">
    <source>
        <dbReference type="ARBA" id="ARBA00022614"/>
    </source>
</evidence>
<evidence type="ECO:0000259" key="14">
    <source>
        <dbReference type="PROSITE" id="PS50125"/>
    </source>
</evidence>
<dbReference type="RefSeq" id="XP_062876569.1">
    <property type="nucleotide sequence ID" value="XM_063020499.1"/>
</dbReference>
<feature type="compositionally biased region" description="Polar residues" evidence="13">
    <location>
        <begin position="44"/>
        <end position="61"/>
    </location>
</feature>
<dbReference type="Pfam" id="PF21187">
    <property type="entry name" value="CYAA_C"/>
    <property type="match status" value="1"/>
</dbReference>
<evidence type="ECO:0000256" key="3">
    <source>
        <dbReference type="ARBA" id="ARBA00012201"/>
    </source>
</evidence>
<evidence type="ECO:0000256" key="6">
    <source>
        <dbReference type="ARBA" id="ARBA00022723"/>
    </source>
</evidence>
<dbReference type="SMART" id="SM00314">
    <property type="entry name" value="RA"/>
    <property type="match status" value="1"/>
</dbReference>
<comment type="catalytic activity">
    <reaction evidence="1">
        <text>ATP = 3',5'-cyclic AMP + diphosphate</text>
        <dbReference type="Rhea" id="RHEA:15389"/>
        <dbReference type="ChEBI" id="CHEBI:30616"/>
        <dbReference type="ChEBI" id="CHEBI:33019"/>
        <dbReference type="ChEBI" id="CHEBI:58165"/>
        <dbReference type="EC" id="4.6.1.1"/>
    </reaction>
</comment>
<dbReference type="InterPro" id="IPR050216">
    <property type="entry name" value="LRR_domain-containing"/>
</dbReference>
<protein>
    <recommendedName>
        <fullName evidence="4">Adenylate cyclase</fullName>
        <ecNumber evidence="3">4.6.1.1</ecNumber>
    </recommendedName>
    <alternativeName>
        <fullName evidence="11">ATP pyrophosphate-lyase</fullName>
    </alternativeName>
    <alternativeName>
        <fullName evidence="12">Adenylyl cyclase</fullName>
    </alternativeName>
</protein>
<keyword evidence="10" id="KW-0456">Lyase</keyword>
<organism evidence="17 18">
    <name type="scientific">Australozyma saopauloensis</name>
    <dbReference type="NCBI Taxonomy" id="291208"/>
    <lineage>
        <taxon>Eukaryota</taxon>
        <taxon>Fungi</taxon>
        <taxon>Dikarya</taxon>
        <taxon>Ascomycota</taxon>
        <taxon>Saccharomycotina</taxon>
        <taxon>Pichiomycetes</taxon>
        <taxon>Metschnikowiaceae</taxon>
        <taxon>Australozyma</taxon>
    </lineage>
</organism>
<feature type="compositionally biased region" description="Low complexity" evidence="13">
    <location>
        <begin position="146"/>
        <end position="155"/>
    </location>
</feature>
<feature type="compositionally biased region" description="Gly residues" evidence="13">
    <location>
        <begin position="255"/>
        <end position="266"/>
    </location>
</feature>
<keyword evidence="6" id="KW-0479">Metal-binding</keyword>
<dbReference type="SMART" id="SM00364">
    <property type="entry name" value="LRR_BAC"/>
    <property type="match status" value="9"/>
</dbReference>
<dbReference type="PANTHER" id="PTHR48051:SF1">
    <property type="entry name" value="RAS SUPPRESSOR PROTEIN 1"/>
    <property type="match status" value="1"/>
</dbReference>
<dbReference type="InterPro" id="IPR001054">
    <property type="entry name" value="A/G_cyclase"/>
</dbReference>
<dbReference type="SUPFAM" id="SSF55073">
    <property type="entry name" value="Nucleotide cyclase"/>
    <property type="match status" value="1"/>
</dbReference>
<dbReference type="Pfam" id="PF23010">
    <property type="entry name" value="RA_3"/>
    <property type="match status" value="1"/>
</dbReference>
<feature type="domain" description="Ras-associating" evidence="15">
    <location>
        <begin position="579"/>
        <end position="681"/>
    </location>
</feature>
<evidence type="ECO:0000256" key="11">
    <source>
        <dbReference type="ARBA" id="ARBA00032597"/>
    </source>
</evidence>
<evidence type="ECO:0000256" key="10">
    <source>
        <dbReference type="ARBA" id="ARBA00023239"/>
    </source>
</evidence>
<dbReference type="SMART" id="SM00044">
    <property type="entry name" value="CYCc"/>
    <property type="match status" value="1"/>
</dbReference>
<dbReference type="InterPro" id="IPR001611">
    <property type="entry name" value="Leu-rich_rpt"/>
</dbReference>
<dbReference type="GO" id="GO:0005737">
    <property type="term" value="C:cytoplasm"/>
    <property type="evidence" value="ECO:0007669"/>
    <property type="project" value="TreeGrafter"/>
</dbReference>
<dbReference type="PANTHER" id="PTHR48051">
    <property type="match status" value="1"/>
</dbReference>
<feature type="region of interest" description="Disordered" evidence="13">
    <location>
        <begin position="329"/>
        <end position="351"/>
    </location>
</feature>
<dbReference type="InterPro" id="IPR001932">
    <property type="entry name" value="PPM-type_phosphatase-like_dom"/>
</dbReference>
<evidence type="ECO:0000256" key="8">
    <source>
        <dbReference type="ARBA" id="ARBA00022842"/>
    </source>
</evidence>
<evidence type="ECO:0000256" key="2">
    <source>
        <dbReference type="ARBA" id="ARBA00005381"/>
    </source>
</evidence>
<dbReference type="PROSITE" id="PS50200">
    <property type="entry name" value="RA"/>
    <property type="match status" value="1"/>
</dbReference>
<evidence type="ECO:0000256" key="4">
    <source>
        <dbReference type="ARBA" id="ARBA00021420"/>
    </source>
</evidence>
<name>A0AAX4H7G9_9ASCO</name>
<feature type="compositionally biased region" description="Low complexity" evidence="13">
    <location>
        <begin position="68"/>
        <end position="88"/>
    </location>
</feature>
<evidence type="ECO:0000256" key="13">
    <source>
        <dbReference type="SAM" id="MobiDB-lite"/>
    </source>
</evidence>
<evidence type="ECO:0000256" key="12">
    <source>
        <dbReference type="ARBA" id="ARBA00032637"/>
    </source>
</evidence>
<dbReference type="Pfam" id="PF00481">
    <property type="entry name" value="PP2C"/>
    <property type="match status" value="1"/>
</dbReference>
<proteinExistence type="inferred from homology"/>
<evidence type="ECO:0000256" key="1">
    <source>
        <dbReference type="ARBA" id="ARBA00001593"/>
    </source>
</evidence>
<dbReference type="GO" id="GO:0046872">
    <property type="term" value="F:metal ion binding"/>
    <property type="evidence" value="ECO:0007669"/>
    <property type="project" value="UniProtKB-KW"/>
</dbReference>
<evidence type="ECO:0000256" key="9">
    <source>
        <dbReference type="ARBA" id="ARBA00022998"/>
    </source>
</evidence>
<accession>A0AAX4H7G9</accession>